<evidence type="ECO:0008006" key="3">
    <source>
        <dbReference type="Google" id="ProtNLM"/>
    </source>
</evidence>
<comment type="caution">
    <text evidence="1">The sequence shown here is derived from an EMBL/GenBank/DDBJ whole genome shotgun (WGS) entry which is preliminary data.</text>
</comment>
<dbReference type="PIRSF" id="PIRSF008502">
    <property type="entry name" value="UCP008502"/>
    <property type="match status" value="1"/>
</dbReference>
<proteinExistence type="predicted"/>
<dbReference type="Pfam" id="PF08002">
    <property type="entry name" value="DUF1697"/>
    <property type="match status" value="1"/>
</dbReference>
<protein>
    <recommendedName>
        <fullName evidence="3">DUF1697 domain-containing protein</fullName>
    </recommendedName>
</protein>
<dbReference type="PANTHER" id="PTHR36439:SF1">
    <property type="entry name" value="DUF1697 DOMAIN-CONTAINING PROTEIN"/>
    <property type="match status" value="1"/>
</dbReference>
<accession>A0ABQ2VQP1</accession>
<evidence type="ECO:0000313" key="1">
    <source>
        <dbReference type="EMBL" id="GGU98160.1"/>
    </source>
</evidence>
<dbReference type="EMBL" id="BMRP01000058">
    <property type="protein sequence ID" value="GGU98160.1"/>
    <property type="molecule type" value="Genomic_DNA"/>
</dbReference>
<evidence type="ECO:0000313" key="2">
    <source>
        <dbReference type="Proteomes" id="UP000654471"/>
    </source>
</evidence>
<organism evidence="1 2">
    <name type="scientific">Streptomyces albospinus</name>
    <dbReference type="NCBI Taxonomy" id="285515"/>
    <lineage>
        <taxon>Bacteria</taxon>
        <taxon>Bacillati</taxon>
        <taxon>Actinomycetota</taxon>
        <taxon>Actinomycetes</taxon>
        <taxon>Kitasatosporales</taxon>
        <taxon>Streptomycetaceae</taxon>
        <taxon>Streptomyces</taxon>
    </lineage>
</organism>
<sequence>METVPRTEIHSIEIRSMKGRAMSRQIALLRGINVGGHNSFPKARQLELARSLGFEDVQVLLQTGNIVFADPGTPPEETARTIEERISAELGLSVPVVVRTRDELAAAVEANPFPPAVSEPKSLHVTFLSAVPSDTAGLDALDLAAFAPDRFRLVGRELFLWCPDGIGRSQLAAAVGRARLGVTATARNWNTVTKILALADS</sequence>
<dbReference type="Proteomes" id="UP000654471">
    <property type="component" value="Unassembled WGS sequence"/>
</dbReference>
<dbReference type="SUPFAM" id="SSF160379">
    <property type="entry name" value="SP0830-like"/>
    <property type="match status" value="1"/>
</dbReference>
<name>A0ABQ2VQP1_9ACTN</name>
<gene>
    <name evidence="1" type="ORF">GCM10010211_76860</name>
</gene>
<dbReference type="PANTHER" id="PTHR36439">
    <property type="entry name" value="BLL4334 PROTEIN"/>
    <property type="match status" value="1"/>
</dbReference>
<reference evidence="2" key="1">
    <citation type="journal article" date="2019" name="Int. J. Syst. Evol. Microbiol.">
        <title>The Global Catalogue of Microorganisms (GCM) 10K type strain sequencing project: providing services to taxonomists for standard genome sequencing and annotation.</title>
        <authorList>
            <consortium name="The Broad Institute Genomics Platform"/>
            <consortium name="The Broad Institute Genome Sequencing Center for Infectious Disease"/>
            <person name="Wu L."/>
            <person name="Ma J."/>
        </authorList>
    </citation>
    <scope>NUCLEOTIDE SEQUENCE [LARGE SCALE GENOMIC DNA]</scope>
    <source>
        <strain evidence="2">JCM 3399</strain>
    </source>
</reference>
<keyword evidence="2" id="KW-1185">Reference proteome</keyword>
<dbReference type="Gene3D" id="3.30.70.1280">
    <property type="entry name" value="SP0830-like domains"/>
    <property type="match status" value="1"/>
</dbReference>
<dbReference type="InterPro" id="IPR012545">
    <property type="entry name" value="DUF1697"/>
</dbReference>